<keyword evidence="4 5" id="KW-0699">rRNA-binding</keyword>
<keyword evidence="3 4" id="KW-0687">Ribonucleoprotein</keyword>
<dbReference type="AlphaFoldDB" id="A0A1G1ZKU7"/>
<sequence>MFAIIETGGKQYRVYPGKKLKVEKLDVKEGETVSFDKVLLTADYRGLKADQRGQEPDVKIGQPYLEDAKVEAKVLKQGRDEKKIVFKYHSKTRYRKKKGHRQHFTEVGVTDIKLK</sequence>
<dbReference type="InterPro" id="IPR028909">
    <property type="entry name" value="bL21-like"/>
</dbReference>
<evidence type="ECO:0000256" key="3">
    <source>
        <dbReference type="ARBA" id="ARBA00023274"/>
    </source>
</evidence>
<protein>
    <recommendedName>
        <fullName evidence="4">Large ribosomal subunit protein bL21</fullName>
    </recommendedName>
</protein>
<dbReference type="InterPro" id="IPR036164">
    <property type="entry name" value="bL21-like_sf"/>
</dbReference>
<dbReference type="EMBL" id="MHJJ01000013">
    <property type="protein sequence ID" value="OGY65263.1"/>
    <property type="molecule type" value="Genomic_DNA"/>
</dbReference>
<organism evidence="6 7">
    <name type="scientific">Candidatus Harrisonbacteria bacterium RIFCSPLOWO2_01_FULL_44_18</name>
    <dbReference type="NCBI Taxonomy" id="1798407"/>
    <lineage>
        <taxon>Bacteria</taxon>
        <taxon>Candidatus Harrisoniibacteriota</taxon>
    </lineage>
</organism>
<gene>
    <name evidence="4" type="primary">rplU</name>
    <name evidence="6" type="ORF">A3A16_01930</name>
</gene>
<dbReference type="GO" id="GO:0019843">
    <property type="term" value="F:rRNA binding"/>
    <property type="evidence" value="ECO:0007669"/>
    <property type="project" value="UniProtKB-UniRule"/>
</dbReference>
<dbReference type="PANTHER" id="PTHR21349:SF0">
    <property type="entry name" value="LARGE RIBOSOMAL SUBUNIT PROTEIN BL21M"/>
    <property type="match status" value="1"/>
</dbReference>
<evidence type="ECO:0000256" key="1">
    <source>
        <dbReference type="ARBA" id="ARBA00008563"/>
    </source>
</evidence>
<comment type="subunit">
    <text evidence="4">Part of the 50S ribosomal subunit. Contacts protein L20.</text>
</comment>
<dbReference type="GO" id="GO:0005840">
    <property type="term" value="C:ribosome"/>
    <property type="evidence" value="ECO:0007669"/>
    <property type="project" value="UniProtKB-KW"/>
</dbReference>
<dbReference type="InterPro" id="IPR001787">
    <property type="entry name" value="Ribosomal_bL21"/>
</dbReference>
<dbReference type="GO" id="GO:0003735">
    <property type="term" value="F:structural constituent of ribosome"/>
    <property type="evidence" value="ECO:0007669"/>
    <property type="project" value="InterPro"/>
</dbReference>
<reference evidence="6 7" key="1">
    <citation type="journal article" date="2016" name="Nat. Commun.">
        <title>Thousands of microbial genomes shed light on interconnected biogeochemical processes in an aquifer system.</title>
        <authorList>
            <person name="Anantharaman K."/>
            <person name="Brown C.T."/>
            <person name="Hug L.A."/>
            <person name="Sharon I."/>
            <person name="Castelle C.J."/>
            <person name="Probst A.J."/>
            <person name="Thomas B.C."/>
            <person name="Singh A."/>
            <person name="Wilkins M.J."/>
            <person name="Karaoz U."/>
            <person name="Brodie E.L."/>
            <person name="Williams K.H."/>
            <person name="Hubbard S.S."/>
            <person name="Banfield J.F."/>
        </authorList>
    </citation>
    <scope>NUCLEOTIDE SEQUENCE [LARGE SCALE GENOMIC DNA]</scope>
</reference>
<comment type="similarity">
    <text evidence="1 4 5">Belongs to the bacterial ribosomal protein bL21 family.</text>
</comment>
<dbReference type="GO" id="GO:0006412">
    <property type="term" value="P:translation"/>
    <property type="evidence" value="ECO:0007669"/>
    <property type="project" value="UniProtKB-UniRule"/>
</dbReference>
<accession>A0A1G1ZKU7</accession>
<proteinExistence type="inferred from homology"/>
<dbReference type="HAMAP" id="MF_01363">
    <property type="entry name" value="Ribosomal_bL21"/>
    <property type="match status" value="1"/>
</dbReference>
<dbReference type="SUPFAM" id="SSF141091">
    <property type="entry name" value="L21p-like"/>
    <property type="match status" value="1"/>
</dbReference>
<dbReference type="STRING" id="1798407.A3A16_01930"/>
<dbReference type="GO" id="GO:0005737">
    <property type="term" value="C:cytoplasm"/>
    <property type="evidence" value="ECO:0007669"/>
    <property type="project" value="UniProtKB-ARBA"/>
</dbReference>
<name>A0A1G1ZKU7_9BACT</name>
<evidence type="ECO:0000313" key="7">
    <source>
        <dbReference type="Proteomes" id="UP000177942"/>
    </source>
</evidence>
<dbReference type="PANTHER" id="PTHR21349">
    <property type="entry name" value="50S RIBOSOMAL PROTEIN L21"/>
    <property type="match status" value="1"/>
</dbReference>
<evidence type="ECO:0000313" key="6">
    <source>
        <dbReference type="EMBL" id="OGY65263.1"/>
    </source>
</evidence>
<dbReference type="Proteomes" id="UP000177942">
    <property type="component" value="Unassembled WGS sequence"/>
</dbReference>
<keyword evidence="4 5" id="KW-0694">RNA-binding</keyword>
<keyword evidence="2 4" id="KW-0689">Ribosomal protein</keyword>
<comment type="caution">
    <text evidence="6">The sequence shown here is derived from an EMBL/GenBank/DDBJ whole genome shotgun (WGS) entry which is preliminary data.</text>
</comment>
<dbReference type="Pfam" id="PF00829">
    <property type="entry name" value="Ribosomal_L21p"/>
    <property type="match status" value="1"/>
</dbReference>
<evidence type="ECO:0000256" key="2">
    <source>
        <dbReference type="ARBA" id="ARBA00022980"/>
    </source>
</evidence>
<evidence type="ECO:0000256" key="4">
    <source>
        <dbReference type="HAMAP-Rule" id="MF_01363"/>
    </source>
</evidence>
<comment type="function">
    <text evidence="4 5">This protein binds to 23S rRNA in the presence of protein L20.</text>
</comment>
<evidence type="ECO:0000256" key="5">
    <source>
        <dbReference type="RuleBase" id="RU000562"/>
    </source>
</evidence>
<dbReference type="GO" id="GO:1990904">
    <property type="term" value="C:ribonucleoprotein complex"/>
    <property type="evidence" value="ECO:0007669"/>
    <property type="project" value="UniProtKB-KW"/>
</dbReference>
<dbReference type="NCBIfam" id="TIGR00061">
    <property type="entry name" value="L21"/>
    <property type="match status" value="1"/>
</dbReference>